<keyword evidence="6" id="KW-0269">Exonuclease</keyword>
<keyword evidence="5 14" id="KW-0347">Helicase</keyword>
<dbReference type="GO" id="GO:0004527">
    <property type="term" value="F:exonuclease activity"/>
    <property type="evidence" value="ECO:0007669"/>
    <property type="project" value="UniProtKB-KW"/>
</dbReference>
<evidence type="ECO:0000256" key="5">
    <source>
        <dbReference type="ARBA" id="ARBA00022806"/>
    </source>
</evidence>
<dbReference type="GO" id="GO:0003677">
    <property type="term" value="F:DNA binding"/>
    <property type="evidence" value="ECO:0007669"/>
    <property type="project" value="UniProtKB-KW"/>
</dbReference>
<keyword evidence="3" id="KW-0227">DNA damage</keyword>
<organism evidence="18 19">
    <name type="scientific">Eiseniibacteriota bacterium</name>
    <dbReference type="NCBI Taxonomy" id="2212470"/>
    <lineage>
        <taxon>Bacteria</taxon>
        <taxon>Candidatus Eiseniibacteriota</taxon>
    </lineage>
</organism>
<proteinExistence type="predicted"/>
<dbReference type="InterPro" id="IPR014016">
    <property type="entry name" value="UvrD-like_ATP-bd"/>
</dbReference>
<feature type="domain" description="UvrD-like helicase C-terminal" evidence="17">
    <location>
        <begin position="510"/>
        <end position="859"/>
    </location>
</feature>
<evidence type="ECO:0000256" key="15">
    <source>
        <dbReference type="SAM" id="MobiDB-lite"/>
    </source>
</evidence>
<dbReference type="InterPro" id="IPR027417">
    <property type="entry name" value="P-loop_NTPase"/>
</dbReference>
<evidence type="ECO:0000256" key="4">
    <source>
        <dbReference type="ARBA" id="ARBA00022801"/>
    </source>
</evidence>
<evidence type="ECO:0000256" key="6">
    <source>
        <dbReference type="ARBA" id="ARBA00022839"/>
    </source>
</evidence>
<evidence type="ECO:0000256" key="14">
    <source>
        <dbReference type="PROSITE-ProRule" id="PRU00560"/>
    </source>
</evidence>
<evidence type="ECO:0000313" key="18">
    <source>
        <dbReference type="EMBL" id="MCA9726873.1"/>
    </source>
</evidence>
<dbReference type="PROSITE" id="PS51217">
    <property type="entry name" value="UVRD_HELICASE_CTER"/>
    <property type="match status" value="1"/>
</dbReference>
<evidence type="ECO:0000256" key="12">
    <source>
        <dbReference type="ARBA" id="ARBA00034808"/>
    </source>
</evidence>
<dbReference type="GO" id="GO:0043138">
    <property type="term" value="F:3'-5' DNA helicase activity"/>
    <property type="evidence" value="ECO:0007669"/>
    <property type="project" value="UniProtKB-EC"/>
</dbReference>
<keyword evidence="8" id="KW-0238">DNA-binding</keyword>
<feature type="region of interest" description="Disordered" evidence="15">
    <location>
        <begin position="1120"/>
        <end position="1142"/>
    </location>
</feature>
<dbReference type="PROSITE" id="PS51198">
    <property type="entry name" value="UVRD_HELICASE_ATP_BIND"/>
    <property type="match status" value="1"/>
</dbReference>
<dbReference type="GO" id="GO:0005524">
    <property type="term" value="F:ATP binding"/>
    <property type="evidence" value="ECO:0007669"/>
    <property type="project" value="UniProtKB-UniRule"/>
</dbReference>
<comment type="catalytic activity">
    <reaction evidence="13">
        <text>ATP + H2O = ADP + phosphate + H(+)</text>
        <dbReference type="Rhea" id="RHEA:13065"/>
        <dbReference type="ChEBI" id="CHEBI:15377"/>
        <dbReference type="ChEBI" id="CHEBI:15378"/>
        <dbReference type="ChEBI" id="CHEBI:30616"/>
        <dbReference type="ChEBI" id="CHEBI:43474"/>
        <dbReference type="ChEBI" id="CHEBI:456216"/>
        <dbReference type="EC" id="5.6.2.4"/>
    </reaction>
</comment>
<keyword evidence="7 14" id="KW-0067">ATP-binding</keyword>
<reference evidence="18" key="2">
    <citation type="journal article" date="2021" name="Microbiome">
        <title>Successional dynamics and alternative stable states in a saline activated sludge microbial community over 9 years.</title>
        <authorList>
            <person name="Wang Y."/>
            <person name="Ye J."/>
            <person name="Ju F."/>
            <person name="Liu L."/>
            <person name="Boyd J.A."/>
            <person name="Deng Y."/>
            <person name="Parks D.H."/>
            <person name="Jiang X."/>
            <person name="Yin X."/>
            <person name="Woodcroft B.J."/>
            <person name="Tyson G.W."/>
            <person name="Hugenholtz P."/>
            <person name="Polz M.F."/>
            <person name="Zhang T."/>
        </authorList>
    </citation>
    <scope>NUCLEOTIDE SEQUENCE</scope>
    <source>
        <strain evidence="18">HKST-UBA01</strain>
    </source>
</reference>
<dbReference type="GO" id="GO:0033202">
    <property type="term" value="C:DNA helicase complex"/>
    <property type="evidence" value="ECO:0007669"/>
    <property type="project" value="TreeGrafter"/>
</dbReference>
<evidence type="ECO:0000256" key="13">
    <source>
        <dbReference type="ARBA" id="ARBA00048988"/>
    </source>
</evidence>
<dbReference type="PANTHER" id="PTHR11070">
    <property type="entry name" value="UVRD / RECB / PCRA DNA HELICASE FAMILY MEMBER"/>
    <property type="match status" value="1"/>
</dbReference>
<evidence type="ECO:0000256" key="9">
    <source>
        <dbReference type="ARBA" id="ARBA00023204"/>
    </source>
</evidence>
<gene>
    <name evidence="18" type="ORF">KC729_04260</name>
</gene>
<evidence type="ECO:0000256" key="1">
    <source>
        <dbReference type="ARBA" id="ARBA00022722"/>
    </source>
</evidence>
<name>A0A956LWY2_UNCEI</name>
<dbReference type="Pfam" id="PF12705">
    <property type="entry name" value="PDDEXK_1"/>
    <property type="match status" value="1"/>
</dbReference>
<dbReference type="SUPFAM" id="SSF52980">
    <property type="entry name" value="Restriction endonuclease-like"/>
    <property type="match status" value="1"/>
</dbReference>
<evidence type="ECO:0000256" key="3">
    <source>
        <dbReference type="ARBA" id="ARBA00022763"/>
    </source>
</evidence>
<dbReference type="Gene3D" id="3.90.320.10">
    <property type="match status" value="1"/>
</dbReference>
<protein>
    <recommendedName>
        <fullName evidence="12">DNA 3'-5' helicase</fullName>
        <ecNumber evidence="12">5.6.2.4</ecNumber>
    </recommendedName>
</protein>
<dbReference type="Gene3D" id="1.10.486.10">
    <property type="entry name" value="PCRA, domain 4"/>
    <property type="match status" value="1"/>
</dbReference>
<evidence type="ECO:0000256" key="11">
    <source>
        <dbReference type="ARBA" id="ARBA00034617"/>
    </source>
</evidence>
<feature type="domain" description="UvrD-like helicase ATP-binding" evidence="16">
    <location>
        <begin position="7"/>
        <end position="471"/>
    </location>
</feature>
<feature type="compositionally biased region" description="Basic and acidic residues" evidence="15">
    <location>
        <begin position="1013"/>
        <end position="1025"/>
    </location>
</feature>
<evidence type="ECO:0000259" key="17">
    <source>
        <dbReference type="PROSITE" id="PS51217"/>
    </source>
</evidence>
<dbReference type="Proteomes" id="UP000697710">
    <property type="component" value="Unassembled WGS sequence"/>
</dbReference>
<dbReference type="InterPro" id="IPR011335">
    <property type="entry name" value="Restrct_endonuc-II-like"/>
</dbReference>
<dbReference type="SUPFAM" id="SSF52540">
    <property type="entry name" value="P-loop containing nucleoside triphosphate hydrolases"/>
    <property type="match status" value="1"/>
</dbReference>
<feature type="region of interest" description="Disordered" evidence="15">
    <location>
        <begin position="1013"/>
        <end position="1054"/>
    </location>
</feature>
<dbReference type="InterPro" id="IPR000212">
    <property type="entry name" value="DNA_helicase_UvrD/REP"/>
</dbReference>
<evidence type="ECO:0000313" key="19">
    <source>
        <dbReference type="Proteomes" id="UP000697710"/>
    </source>
</evidence>
<keyword evidence="10" id="KW-0413">Isomerase</keyword>
<dbReference type="Gene3D" id="3.40.50.300">
    <property type="entry name" value="P-loop containing nucleotide triphosphate hydrolases"/>
    <property type="match status" value="4"/>
</dbReference>
<reference evidence="18" key="1">
    <citation type="submission" date="2020-04" db="EMBL/GenBank/DDBJ databases">
        <authorList>
            <person name="Zhang T."/>
        </authorList>
    </citation>
    <scope>NUCLEOTIDE SEQUENCE</scope>
    <source>
        <strain evidence="18">HKST-UBA01</strain>
    </source>
</reference>
<evidence type="ECO:0000256" key="2">
    <source>
        <dbReference type="ARBA" id="ARBA00022741"/>
    </source>
</evidence>
<dbReference type="EC" id="5.6.2.4" evidence="12"/>
<sequence>MSARLVRDWTPAQKVAVHLEGRDILVTAGAGTGKTSVLVGRILRKLRDRSARDLDRLLVVTFTEKAAAEMKERIHEALAHDRELRRLLPQLPRAPISTIHAFCARLLREQFLLAGVEPGFRILDEQSSVEALEESLRKTFHGWYVRDDEAGAEFRRLVELAGFTEEGEALRSIVRRLYFYSRSTADPAGYLDGLSVRHPAETLDELPWAVDFGGELATDWRDGLALYEHALEIAERDGFDTQKHRRFLDVLGSFDPERFGDDQAQTSFQRLLQAEALLADGGQGPFQFPKAPTGAAKNPIFKTSHDKAKGILRGPLLGRLFDPAADLLAEDRHLIGSMRVLVDLVREMSTIYERYKERGGYLDYSDLEVRASRLLVDHGRDLAMADRFDEVLVDEYQDVNALQESILSAVSRPGHRFRVGDVKQSIYRFRLADPTIFLEQSREALPVSGGDRPVEGDQPVAIFMNENHRSRPEILRFVNRVFQDLFDAETIGSDYAAQELRPAREPASEAPAIELHWIDSSEPKAGAQEDLTADGGSGTAGEIEPLDLRELQPRLVARRLAALAADPILHDDGGTVEWSRVAILLRARTHASYYVDALAECGIPAQVGDGGALLDEPVVRDLVVLLRLIDNPRDDVVMAAALRSPIFGFGDADLLRVRLARPASRSYLDAAVGTAFLDLETSEEGGGDGETIPTARALPAESDLLACLVPPAPFGTGQTRNVAAGFEALSALRYWAGVPHAKARDLAPDSLRERLREALRRLVGWRRRVQEEPLGLFLQELLFETHLQALVSGAGGGAHPRACLEKLLELGRAYEAERGPSLRGFLARLDALEQSGGVDSVPHAATGGVRILTVHKSKGLEFPVVVVPQLDWRFHGKDRLASRIRIGPEYVGLRRFDPELYARVDSLARQTLEHEQERELREEEQRVLYVALTRARERLLLVAAGNPKQEEIDDPLVRRILAKRVGQSIPWIAQAVPWESAIERSSEEIDERPVRELGFPALSLAVTIVPKERLGGRESESDRASTDAAPGNRTSEGANGTRAFESRSSSSGSARTLGSLWTRISKLPPRPPIAAIDGLRAKYWVTEFGHTNDRMRFADLREEASTIWLPSLFDVVEDDGAESGRRRSSGNGSSDERDEAVVESGEAGQLSLVYDTPAGAGESAAERGVRYHMAMARLDLPRLAAARGRRALDVARQLEHLREEPWWGSGAIDPAIESGIGRFFESRLGADLCEADPASVEREVAFSLKWSVSELGRYRPELLAASAIDARWTRAQWDDVLDRSWVLLQGRIDCLFRKERHWALIDWKSDRVTRAQAPDRAEHYRSQIALYADAVRRLWGGPVRSYVVFLVPGATVELQ</sequence>
<dbReference type="GO" id="GO:0005829">
    <property type="term" value="C:cytosol"/>
    <property type="evidence" value="ECO:0007669"/>
    <property type="project" value="TreeGrafter"/>
</dbReference>
<evidence type="ECO:0000256" key="8">
    <source>
        <dbReference type="ARBA" id="ARBA00023125"/>
    </source>
</evidence>
<keyword evidence="4 14" id="KW-0378">Hydrolase</keyword>
<keyword evidence="9" id="KW-0234">DNA repair</keyword>
<dbReference type="GO" id="GO:0000725">
    <property type="term" value="P:recombinational repair"/>
    <property type="evidence" value="ECO:0007669"/>
    <property type="project" value="TreeGrafter"/>
</dbReference>
<evidence type="ECO:0000256" key="7">
    <source>
        <dbReference type="ARBA" id="ARBA00022840"/>
    </source>
</evidence>
<keyword evidence="2 14" id="KW-0547">Nucleotide-binding</keyword>
<dbReference type="InterPro" id="IPR011604">
    <property type="entry name" value="PDDEXK-like_dom_sf"/>
</dbReference>
<accession>A0A956LWY2</accession>
<comment type="caution">
    <text evidence="18">The sequence shown here is derived from an EMBL/GenBank/DDBJ whole genome shotgun (WGS) entry which is preliminary data.</text>
</comment>
<dbReference type="Pfam" id="PF00580">
    <property type="entry name" value="UvrD-helicase"/>
    <property type="match status" value="2"/>
</dbReference>
<dbReference type="InterPro" id="IPR038726">
    <property type="entry name" value="PDDEXK_AddAB-type"/>
</dbReference>
<dbReference type="EMBL" id="JAGQHR010000078">
    <property type="protein sequence ID" value="MCA9726873.1"/>
    <property type="molecule type" value="Genomic_DNA"/>
</dbReference>
<feature type="binding site" evidence="14">
    <location>
        <begin position="28"/>
        <end position="35"/>
    </location>
    <ligand>
        <name>ATP</name>
        <dbReference type="ChEBI" id="CHEBI:30616"/>
    </ligand>
</feature>
<dbReference type="PANTHER" id="PTHR11070:SF48">
    <property type="entry name" value="ATP-DEPENDENT HELICASE_NUCLEASE SUBUNIT A"/>
    <property type="match status" value="1"/>
</dbReference>
<evidence type="ECO:0000256" key="10">
    <source>
        <dbReference type="ARBA" id="ARBA00023235"/>
    </source>
</evidence>
<keyword evidence="1" id="KW-0540">Nuclease</keyword>
<dbReference type="Pfam" id="PF13361">
    <property type="entry name" value="UvrD_C"/>
    <property type="match status" value="2"/>
</dbReference>
<comment type="catalytic activity">
    <reaction evidence="11">
        <text>Couples ATP hydrolysis with the unwinding of duplex DNA by translocating in the 3'-5' direction.</text>
        <dbReference type="EC" id="5.6.2.4"/>
    </reaction>
</comment>
<dbReference type="InterPro" id="IPR014017">
    <property type="entry name" value="DNA_helicase_UvrD-like_C"/>
</dbReference>
<evidence type="ECO:0000259" key="16">
    <source>
        <dbReference type="PROSITE" id="PS51198"/>
    </source>
</evidence>